<dbReference type="InterPro" id="IPR032799">
    <property type="entry name" value="TAXi_C"/>
</dbReference>
<sequence length="263" mass="28255">MSANGNDKVMLQAPFVHYQVSYGDRSSTMGDFSTENLTFGRTSIGRVTLGSDHNNEGLFVGTAGLLGLGYTDISFPSQVVRIFGRRFSYCLSDSQAGSTSSSSTLIFGDAVLPVGINMGGRSRQVNVAMSEFQISGNGNGGVIVNSGTSVTRLVQPAYITMRDTFWARMTQVNHTTAGFSLFNTCYDLSGKDVVKVPTGVFHFGRGSNLSIPPRNYLILVNTTGLFCFAFAGTSSGLTIIGDIQQQVIRVVFDPVTSRVRFVS</sequence>
<dbReference type="OMA" id="LQGSACE"/>
<dbReference type="OrthoDB" id="2747330at2759"/>
<dbReference type="InterPro" id="IPR021109">
    <property type="entry name" value="Peptidase_aspartic_dom_sf"/>
</dbReference>
<evidence type="ECO:0000256" key="1">
    <source>
        <dbReference type="ARBA" id="ARBA00007447"/>
    </source>
</evidence>
<comment type="similarity">
    <text evidence="1">Belongs to the peptidase A1 family.</text>
</comment>
<dbReference type="GO" id="GO:0006508">
    <property type="term" value="P:proteolysis"/>
    <property type="evidence" value="ECO:0007669"/>
    <property type="project" value="InterPro"/>
</dbReference>
<dbReference type="Gramene" id="NC5G0305230.1">
    <property type="protein sequence ID" value="NC5G0305230.1:cds"/>
    <property type="gene ID" value="NC5G0305230"/>
</dbReference>
<evidence type="ECO:0000259" key="2">
    <source>
        <dbReference type="PROSITE" id="PS51767"/>
    </source>
</evidence>
<dbReference type="Pfam" id="PF14541">
    <property type="entry name" value="TAXi_C"/>
    <property type="match status" value="1"/>
</dbReference>
<feature type="domain" description="Peptidase A1" evidence="2">
    <location>
        <begin position="1"/>
        <end position="262"/>
    </location>
</feature>
<dbReference type="InterPro" id="IPR033121">
    <property type="entry name" value="PEPTIDASE_A1"/>
</dbReference>
<dbReference type="GO" id="GO:0004190">
    <property type="term" value="F:aspartic-type endopeptidase activity"/>
    <property type="evidence" value="ECO:0007669"/>
    <property type="project" value="InterPro"/>
</dbReference>
<evidence type="ECO:0000313" key="3">
    <source>
        <dbReference type="EMBL" id="VVW39387.1"/>
    </source>
</evidence>
<reference evidence="3" key="1">
    <citation type="submission" date="2019-09" db="EMBL/GenBank/DDBJ databases">
        <authorList>
            <person name="Zhang L."/>
        </authorList>
    </citation>
    <scope>NUCLEOTIDE SEQUENCE</scope>
</reference>
<accession>A0A5K1DM05</accession>
<proteinExistence type="inferred from homology"/>
<dbReference type="PROSITE" id="PS51767">
    <property type="entry name" value="PEPTIDASE_A1"/>
    <property type="match status" value="1"/>
</dbReference>
<dbReference type="EMBL" id="LR721783">
    <property type="protein sequence ID" value="VVW39387.1"/>
    <property type="molecule type" value="Genomic_DNA"/>
</dbReference>
<protein>
    <recommendedName>
        <fullName evidence="2">Peptidase A1 domain-containing protein</fullName>
    </recommendedName>
</protein>
<dbReference type="AlphaFoldDB" id="A0A5K1DM05"/>
<organism evidence="3">
    <name type="scientific">Nymphaea colorata</name>
    <name type="common">pocket water lily</name>
    <dbReference type="NCBI Taxonomy" id="210225"/>
    <lineage>
        <taxon>Eukaryota</taxon>
        <taxon>Viridiplantae</taxon>
        <taxon>Streptophyta</taxon>
        <taxon>Embryophyta</taxon>
        <taxon>Tracheophyta</taxon>
        <taxon>Spermatophyta</taxon>
        <taxon>Magnoliopsida</taxon>
        <taxon>Nymphaeales</taxon>
        <taxon>Nymphaeaceae</taxon>
        <taxon>Nymphaea</taxon>
    </lineage>
</organism>
<dbReference type="InterPro" id="IPR032861">
    <property type="entry name" value="TAXi_N"/>
</dbReference>
<dbReference type="InterPro" id="IPR001461">
    <property type="entry name" value="Aspartic_peptidase_A1"/>
</dbReference>
<dbReference type="PANTHER" id="PTHR13683:SF679">
    <property type="entry name" value="ASPARTYL PROTEASE FAMILY PROTEIN 2"/>
    <property type="match status" value="1"/>
</dbReference>
<dbReference type="Pfam" id="PF14543">
    <property type="entry name" value="TAXi_N"/>
    <property type="match status" value="1"/>
</dbReference>
<dbReference type="Gene3D" id="2.40.70.10">
    <property type="entry name" value="Acid Proteases"/>
    <property type="match status" value="2"/>
</dbReference>
<dbReference type="PANTHER" id="PTHR13683">
    <property type="entry name" value="ASPARTYL PROTEASES"/>
    <property type="match status" value="1"/>
</dbReference>
<gene>
    <name evidence="3" type="ORF">NYM_LOCUS20716</name>
</gene>
<name>A0A5K1DM05_9MAGN</name>
<dbReference type="SUPFAM" id="SSF50630">
    <property type="entry name" value="Acid proteases"/>
    <property type="match status" value="1"/>
</dbReference>